<protein>
    <submittedName>
        <fullName evidence="1">Uncharacterized protein</fullName>
    </submittedName>
</protein>
<accession>A0A8J3QBF4</accession>
<dbReference type="EMBL" id="BONY01000039">
    <property type="protein sequence ID" value="GIH07679.1"/>
    <property type="molecule type" value="Genomic_DNA"/>
</dbReference>
<organism evidence="1 2">
    <name type="scientific">Rhizocola hellebori</name>
    <dbReference type="NCBI Taxonomy" id="1392758"/>
    <lineage>
        <taxon>Bacteria</taxon>
        <taxon>Bacillati</taxon>
        <taxon>Actinomycetota</taxon>
        <taxon>Actinomycetes</taxon>
        <taxon>Micromonosporales</taxon>
        <taxon>Micromonosporaceae</taxon>
        <taxon>Rhizocola</taxon>
    </lineage>
</organism>
<gene>
    <name evidence="1" type="ORF">Rhe02_57460</name>
</gene>
<comment type="caution">
    <text evidence="1">The sequence shown here is derived from an EMBL/GenBank/DDBJ whole genome shotgun (WGS) entry which is preliminary data.</text>
</comment>
<evidence type="ECO:0000313" key="1">
    <source>
        <dbReference type="EMBL" id="GIH07679.1"/>
    </source>
</evidence>
<dbReference type="AlphaFoldDB" id="A0A8J3QBF4"/>
<evidence type="ECO:0000313" key="2">
    <source>
        <dbReference type="Proteomes" id="UP000612899"/>
    </source>
</evidence>
<keyword evidence="2" id="KW-1185">Reference proteome</keyword>
<name>A0A8J3QBF4_9ACTN</name>
<reference evidence="1" key="1">
    <citation type="submission" date="2021-01" db="EMBL/GenBank/DDBJ databases">
        <title>Whole genome shotgun sequence of Rhizocola hellebori NBRC 109834.</title>
        <authorList>
            <person name="Komaki H."/>
            <person name="Tamura T."/>
        </authorList>
    </citation>
    <scope>NUCLEOTIDE SEQUENCE</scope>
    <source>
        <strain evidence="1">NBRC 109834</strain>
    </source>
</reference>
<dbReference type="Proteomes" id="UP000612899">
    <property type="component" value="Unassembled WGS sequence"/>
</dbReference>
<sequence>MAAATAVSTAAEQCGGALAFGDIAVCSSITGDREDNFTVTTTRANDLLYTMFKGGSGDYVSAQLKAPNGDPICYLFTSASTCQLAGAKTYTITVKLEWGEGTGDYSLSVQSMRTPSTCTTLPGTFFSFASTGIDGSLAAGSAGDCYRFNQPVGTVVHLWKTNGIGAGGADVQGMILDGQFQPVCQVRYANECTLTTAGPYHLNLSNYYGTAATYNFRIARISNAAGCAALKLTPFGDPGSNTGSGSLGGQESISCHKIRMPSAGTVGIRIYNGQSISWTAYDDAGLTVCYGYNLLSCNLPAAGDYTVILQNRDWNPVNYHIAAASLFRNGGCAINTGLSWALDAALVHQTSDVQTNCQLFHGNAGDRVVFYRAPIVYNTVVAWLVDSTGTSLCTEYSEQDGCVLPATGSYRIISYLNSWDSGTTDAMYKLQIRRLSQPAGCPVIRPGAYNAAPAGALGPIRCRILDIATPGRYIAKAFDAENNQTYAPVYDSTGTRICNDSSVCDIPAAGRYTMVLNGRAPGSVVDNDFSYYTTLLPYQPSGCTPVSDTGYAQAPHRGGFTTPGQYVCLQLPTPAGGRVVMLLPADATGAAYPNVYVLNSTGEYVCDSSWSLRQASCELTGTGPYTAVVTQRSGYVPSPFALSFARVDGPPACPVLPRDEAGATVSTNADSFATCFSIPADQHAARESFTWHRLTGTGEAAVSVYTADGLRYCYTFYGYADRTITCTLPEGPVTVVLEASGVEATYQVTHRDATTP</sequence>
<proteinExistence type="predicted"/>